<dbReference type="EMBL" id="GBXM01087932">
    <property type="protein sequence ID" value="JAH20645.1"/>
    <property type="molecule type" value="Transcribed_RNA"/>
</dbReference>
<protein>
    <submittedName>
        <fullName evidence="1">Uncharacterized protein</fullName>
    </submittedName>
</protein>
<accession>A0A0E9QWL7</accession>
<proteinExistence type="predicted"/>
<sequence length="27" mass="2909">MMLSGTHTTVVSLPVLEAINNSLKCSY</sequence>
<organism evidence="1">
    <name type="scientific">Anguilla anguilla</name>
    <name type="common">European freshwater eel</name>
    <name type="synonym">Muraena anguilla</name>
    <dbReference type="NCBI Taxonomy" id="7936"/>
    <lineage>
        <taxon>Eukaryota</taxon>
        <taxon>Metazoa</taxon>
        <taxon>Chordata</taxon>
        <taxon>Craniata</taxon>
        <taxon>Vertebrata</taxon>
        <taxon>Euteleostomi</taxon>
        <taxon>Actinopterygii</taxon>
        <taxon>Neopterygii</taxon>
        <taxon>Teleostei</taxon>
        <taxon>Anguilliformes</taxon>
        <taxon>Anguillidae</taxon>
        <taxon>Anguilla</taxon>
    </lineage>
</organism>
<dbReference type="AlphaFoldDB" id="A0A0E9QWL7"/>
<evidence type="ECO:0000313" key="1">
    <source>
        <dbReference type="EMBL" id="JAH20645.1"/>
    </source>
</evidence>
<name>A0A0E9QWL7_ANGAN</name>
<reference evidence="1" key="1">
    <citation type="submission" date="2014-11" db="EMBL/GenBank/DDBJ databases">
        <authorList>
            <person name="Amaro Gonzalez C."/>
        </authorList>
    </citation>
    <scope>NUCLEOTIDE SEQUENCE</scope>
</reference>
<reference evidence="1" key="2">
    <citation type="journal article" date="2015" name="Fish Shellfish Immunol.">
        <title>Early steps in the European eel (Anguilla anguilla)-Vibrio vulnificus interaction in the gills: Role of the RtxA13 toxin.</title>
        <authorList>
            <person name="Callol A."/>
            <person name="Pajuelo D."/>
            <person name="Ebbesson L."/>
            <person name="Teles M."/>
            <person name="MacKenzie S."/>
            <person name="Amaro C."/>
        </authorList>
    </citation>
    <scope>NUCLEOTIDE SEQUENCE</scope>
</reference>